<name>A0ABY3NAX7_ELIMR</name>
<gene>
    <name evidence="1" type="ORF">LX74_03999</name>
</gene>
<sequence>MKKGFILMISALALFSCKHEAVSKELTKGNNIELELLFEKDGCKVYRFMDMGKFVYWSSCEGTVHYEYDNDGDKDEVSSVTDKK</sequence>
<evidence type="ECO:0000313" key="2">
    <source>
        <dbReference type="Proteomes" id="UP000324513"/>
    </source>
</evidence>
<dbReference type="PROSITE" id="PS51257">
    <property type="entry name" value="PROKAR_LIPOPROTEIN"/>
    <property type="match status" value="1"/>
</dbReference>
<evidence type="ECO:0000313" key="1">
    <source>
        <dbReference type="EMBL" id="TYO84199.1"/>
    </source>
</evidence>
<reference evidence="1 2" key="1">
    <citation type="submission" date="2019-07" db="EMBL/GenBank/DDBJ databases">
        <title>Genomic Encyclopedia of Archaeal and Bacterial Type Strains, Phase II (KMG-II): from individual species to whole genera.</title>
        <authorList>
            <person name="Goeker M."/>
        </authorList>
    </citation>
    <scope>NUCLEOTIDE SEQUENCE [LARGE SCALE GENOMIC DNA]</scope>
    <source>
        <strain evidence="1 2">DSM 14571</strain>
    </source>
</reference>
<organism evidence="1 2">
    <name type="scientific">Elizabethkingia miricola</name>
    <name type="common">Chryseobacterium miricola</name>
    <dbReference type="NCBI Taxonomy" id="172045"/>
    <lineage>
        <taxon>Bacteria</taxon>
        <taxon>Pseudomonadati</taxon>
        <taxon>Bacteroidota</taxon>
        <taxon>Flavobacteriia</taxon>
        <taxon>Flavobacteriales</taxon>
        <taxon>Weeksellaceae</taxon>
        <taxon>Elizabethkingia</taxon>
    </lineage>
</organism>
<accession>A0ABY3NAX7</accession>
<comment type="caution">
    <text evidence="1">The sequence shown here is derived from an EMBL/GenBank/DDBJ whole genome shotgun (WGS) entry which is preliminary data.</text>
</comment>
<protein>
    <submittedName>
        <fullName evidence="1">Uncharacterized protein DUF4884</fullName>
    </submittedName>
</protein>
<dbReference type="Pfam" id="PF16225">
    <property type="entry name" value="DUF4884"/>
    <property type="match status" value="1"/>
</dbReference>
<dbReference type="EMBL" id="VNHK01000022">
    <property type="protein sequence ID" value="TYO84199.1"/>
    <property type="molecule type" value="Genomic_DNA"/>
</dbReference>
<dbReference type="InterPro" id="IPR032618">
    <property type="entry name" value="DUF4884"/>
</dbReference>
<dbReference type="RefSeq" id="WP_078395106.1">
    <property type="nucleotide sequence ID" value="NZ_FLSS01000019.1"/>
</dbReference>
<keyword evidence="2" id="KW-1185">Reference proteome</keyword>
<proteinExistence type="predicted"/>
<dbReference type="Proteomes" id="UP000324513">
    <property type="component" value="Unassembled WGS sequence"/>
</dbReference>